<dbReference type="KEGG" id="tper:IWA51_02260"/>
<dbReference type="Proteomes" id="UP000595224">
    <property type="component" value="Chromosome"/>
</dbReference>
<proteinExistence type="predicted"/>
<organism evidence="1 2">
    <name type="scientific">Treponema peruense</name>
    <dbReference type="NCBI Taxonomy" id="2787628"/>
    <lineage>
        <taxon>Bacteria</taxon>
        <taxon>Pseudomonadati</taxon>
        <taxon>Spirochaetota</taxon>
        <taxon>Spirochaetia</taxon>
        <taxon>Spirochaetales</taxon>
        <taxon>Treponemataceae</taxon>
        <taxon>Treponema</taxon>
    </lineage>
</organism>
<evidence type="ECO:0000313" key="2">
    <source>
        <dbReference type="Proteomes" id="UP000595224"/>
    </source>
</evidence>
<reference evidence="1 2" key="1">
    <citation type="submission" date="2020-11" db="EMBL/GenBank/DDBJ databases">
        <title>Treponema Peruensis nv. sp., first commensal Treponema isolated from human feces.</title>
        <authorList>
            <person name="Belkhou C."/>
            <person name="Raes J."/>
        </authorList>
    </citation>
    <scope>NUCLEOTIDE SEQUENCE [LARGE SCALE GENOMIC DNA]</scope>
    <source>
        <strain evidence="1 2">RCC2812</strain>
    </source>
</reference>
<protein>
    <submittedName>
        <fullName evidence="1">Uncharacterized protein</fullName>
    </submittedName>
</protein>
<keyword evidence="2" id="KW-1185">Reference proteome</keyword>
<dbReference type="AlphaFoldDB" id="A0A7T3RE96"/>
<name>A0A7T3RE96_9SPIR</name>
<sequence>MKKLVSFILFSLCFFGCKNFENFENNEINITENSIEKVYYKKDSTNEFKDFLKLPEIQKNNFRSIENDKHLTNEDLFSLMWQDLSEEEKTQLIENSGEVFLQIESGLEVPIENEISKSVLNGNTNELDFLAANFSFSEHLKDWFGNTTISINLLPEEYFSKVEDYKALENILLANVIENLSYNENWNIIKKILNELGSDISVSMIKREYEKIKELDLEQNQSNASRAALVTDFYLTSLANNFGATLNDGTVLLTAGKKKAFIIAGNWTHAGIFSRDAYLKNGGIDSAHCVYTAQPDDAKNGPSDVIPDRPGYTCLDTIYMYTKQKRMAAILPKNYSLGKGKAAVNYAKTIFYDAKEKYCIPAWELFLPDFMSSMDTSHNEKSDFPYCSKVAYTAWKKAGEDIDAETFAGCLVSPDDLYSSSFDRYKTFTIGFLFWSKTWKYKVYSATSNVVKEASR</sequence>
<accession>A0A7T3RE96</accession>
<dbReference type="RefSeq" id="WP_198442988.1">
    <property type="nucleotide sequence ID" value="NZ_CBCSHE010000012.1"/>
</dbReference>
<dbReference type="EMBL" id="CP064936">
    <property type="protein sequence ID" value="QQA01460.1"/>
    <property type="molecule type" value="Genomic_DNA"/>
</dbReference>
<evidence type="ECO:0000313" key="1">
    <source>
        <dbReference type="EMBL" id="QQA01460.1"/>
    </source>
</evidence>
<gene>
    <name evidence="1" type="ORF">IWA51_02260</name>
</gene>